<proteinExistence type="inferred from homology"/>
<dbReference type="InterPro" id="IPR051084">
    <property type="entry name" value="H+-coupled_symporters"/>
</dbReference>
<dbReference type="Pfam" id="PF07690">
    <property type="entry name" value="MFS_1"/>
    <property type="match status" value="1"/>
</dbReference>
<keyword evidence="7 11" id="KW-1133">Transmembrane helix</keyword>
<comment type="function">
    <text evidence="9">May be a proton symporter involved in the uptake of osmolytes such as proline and glycine betaine.</text>
</comment>
<dbReference type="PROSITE" id="PS50850">
    <property type="entry name" value="MFS"/>
    <property type="match status" value="1"/>
</dbReference>
<gene>
    <name evidence="13" type="ORF">SHJJP9002_002233</name>
</gene>
<keyword evidence="6" id="KW-0769">Symport</keyword>
<comment type="similarity">
    <text evidence="2">Belongs to the major facilitator superfamily. Metabolite:H+ Symporter (MHS) family (TC 2.A.1.6) family.</text>
</comment>
<evidence type="ECO:0000313" key="14">
    <source>
        <dbReference type="Proteomes" id="UP001468345"/>
    </source>
</evidence>
<feature type="transmembrane region" description="Helical" evidence="11">
    <location>
        <begin position="288"/>
        <end position="305"/>
    </location>
</feature>
<feature type="transmembrane region" description="Helical" evidence="11">
    <location>
        <begin position="126"/>
        <end position="150"/>
    </location>
</feature>
<feature type="domain" description="Major facilitator superfamily (MFS) profile" evidence="12">
    <location>
        <begin position="23"/>
        <end position="434"/>
    </location>
</feature>
<feature type="transmembrane region" description="Helical" evidence="11">
    <location>
        <begin position="341"/>
        <end position="358"/>
    </location>
</feature>
<sequence length="470" mass="51909">MDYDKDFDKSKINKVDPKAAKKTVFATGIGNAMEWFDFGLYSYLAVILGQNFFSSVENDQLKTIFTFATFAIAFLLRPVGGIIFGIIGDKYGRKVVLTTTIIMMAFSTLLIGLLPTYDQIGVWAPILLLLGRVLQGFSTGGEYAGAMVYVAESTPDKKRNTLGSGLEIGTLSGYIAASVLSGLLFYFLSDDQMASWGWRIPFILGLFLGIFGFYLRRKLEESPVYENEIATKTKRDNVGFLTIVRYYYKDILVCFVAVAFFNCTNYMVTSYMPSYLQEIVKLDSTTVSLLITLVMAVMIPLALMFGRIADKIGEKKVFLIGLIGTAVFSVISFSLFQSSSLVLICVGIFILGFFLSTYEATMPGSLPTMFYTHIRYRTLAVTFNVSVSLFGGTTPLIASSLVAKTGDPLSPAYYLAAISVVGIIVISLLHVSTSGKSLKGSYPNVETDKEVDYYANNPDKAMWWAKDKRV</sequence>
<dbReference type="Gene3D" id="1.20.1250.20">
    <property type="entry name" value="MFS general substrate transporter like domains"/>
    <property type="match status" value="2"/>
</dbReference>
<feature type="transmembrane region" description="Helical" evidence="11">
    <location>
        <begin position="171"/>
        <end position="189"/>
    </location>
</feature>
<dbReference type="InterPro" id="IPR011701">
    <property type="entry name" value="MFS"/>
</dbReference>
<feature type="transmembrane region" description="Helical" evidence="11">
    <location>
        <begin position="251"/>
        <end position="268"/>
    </location>
</feature>
<evidence type="ECO:0000256" key="3">
    <source>
        <dbReference type="ARBA" id="ARBA00022448"/>
    </source>
</evidence>
<dbReference type="InterPro" id="IPR005829">
    <property type="entry name" value="Sugar_transporter_CS"/>
</dbReference>
<feature type="transmembrane region" description="Helical" evidence="11">
    <location>
        <begin position="317"/>
        <end position="335"/>
    </location>
</feature>
<feature type="transmembrane region" description="Helical" evidence="11">
    <location>
        <begin position="413"/>
        <end position="431"/>
    </location>
</feature>
<keyword evidence="4" id="KW-1003">Cell membrane</keyword>
<dbReference type="PROSITE" id="PS00217">
    <property type="entry name" value="SUGAR_TRANSPORT_2"/>
    <property type="match status" value="1"/>
</dbReference>
<feature type="transmembrane region" description="Helical" evidence="11">
    <location>
        <begin position="379"/>
        <end position="401"/>
    </location>
</feature>
<organism evidence="13 14">
    <name type="scientific">Staphylococcus casei</name>
    <dbReference type="NCBI Taxonomy" id="201828"/>
    <lineage>
        <taxon>Bacteria</taxon>
        <taxon>Bacillati</taxon>
        <taxon>Bacillota</taxon>
        <taxon>Bacilli</taxon>
        <taxon>Bacillales</taxon>
        <taxon>Staphylococcaceae</taxon>
        <taxon>Staphylococcus</taxon>
    </lineage>
</organism>
<dbReference type="SUPFAM" id="SSF103473">
    <property type="entry name" value="MFS general substrate transporter"/>
    <property type="match status" value="1"/>
</dbReference>
<comment type="subcellular location">
    <subcellularLocation>
        <location evidence="1">Cell membrane</location>
        <topology evidence="1">Multi-pass membrane protein</topology>
    </subcellularLocation>
</comment>
<protein>
    <recommendedName>
        <fullName evidence="10">Putative proline/betaine transporter</fullName>
    </recommendedName>
</protein>
<evidence type="ECO:0000256" key="7">
    <source>
        <dbReference type="ARBA" id="ARBA00022989"/>
    </source>
</evidence>
<dbReference type="PANTHER" id="PTHR43528">
    <property type="entry name" value="ALPHA-KETOGLUTARATE PERMEASE"/>
    <property type="match status" value="1"/>
</dbReference>
<dbReference type="Pfam" id="PF00083">
    <property type="entry name" value="Sugar_tr"/>
    <property type="match status" value="1"/>
</dbReference>
<evidence type="ECO:0000256" key="9">
    <source>
        <dbReference type="ARBA" id="ARBA00037295"/>
    </source>
</evidence>
<feature type="transmembrane region" description="Helical" evidence="11">
    <location>
        <begin position="195"/>
        <end position="215"/>
    </location>
</feature>
<dbReference type="InterPro" id="IPR020846">
    <property type="entry name" value="MFS_dom"/>
</dbReference>
<keyword evidence="5 11" id="KW-0812">Transmembrane</keyword>
<keyword evidence="14" id="KW-1185">Reference proteome</keyword>
<evidence type="ECO:0000256" key="5">
    <source>
        <dbReference type="ARBA" id="ARBA00022692"/>
    </source>
</evidence>
<evidence type="ECO:0000256" key="1">
    <source>
        <dbReference type="ARBA" id="ARBA00004651"/>
    </source>
</evidence>
<evidence type="ECO:0000256" key="4">
    <source>
        <dbReference type="ARBA" id="ARBA00022475"/>
    </source>
</evidence>
<evidence type="ECO:0000256" key="11">
    <source>
        <dbReference type="SAM" id="Phobius"/>
    </source>
</evidence>
<evidence type="ECO:0000256" key="2">
    <source>
        <dbReference type="ARBA" id="ARBA00008240"/>
    </source>
</evidence>
<dbReference type="CDD" id="cd17366">
    <property type="entry name" value="MFS_ProP"/>
    <property type="match status" value="1"/>
</dbReference>
<dbReference type="InterPro" id="IPR005828">
    <property type="entry name" value="MFS_sugar_transport-like"/>
</dbReference>
<dbReference type="Proteomes" id="UP001468345">
    <property type="component" value="Chromosome"/>
</dbReference>
<reference evidence="13 14" key="1">
    <citation type="journal article" date="2024" name="ISME J.">
        <title>Staphylococcus epidermidis bacteriocin A37 kills natural competitors with a unique mechanism of action.</title>
        <authorList>
            <person name="Puls J.S."/>
            <person name="Winnerling B."/>
            <person name="Power J.J."/>
            <person name="Kruger A.M."/>
            <person name="Brajtenbach D."/>
            <person name="Johnson M."/>
            <person name="Bilici K."/>
            <person name="Camus L."/>
            <person name="Fliesswasser T."/>
            <person name="Schneider T."/>
            <person name="Sahl H.G."/>
            <person name="Ghosal D."/>
            <person name="Kubitscheck U."/>
            <person name="Heilbronner S."/>
            <person name="Grein F."/>
        </authorList>
    </citation>
    <scope>NUCLEOTIDE SEQUENCE [LARGE SCALE GENOMIC DNA]</scope>
    <source>
        <strain evidence="13 14">SCK7</strain>
    </source>
</reference>
<accession>A0ABZ2WDV0</accession>
<keyword evidence="3" id="KW-0813">Transport</keyword>
<dbReference type="EMBL" id="CP133006">
    <property type="protein sequence ID" value="WZG10247.1"/>
    <property type="molecule type" value="Genomic_DNA"/>
</dbReference>
<dbReference type="InterPro" id="IPR036259">
    <property type="entry name" value="MFS_trans_sf"/>
</dbReference>
<evidence type="ECO:0000256" key="10">
    <source>
        <dbReference type="ARBA" id="ARBA00039918"/>
    </source>
</evidence>
<name>A0ABZ2WDV0_9STAP</name>
<dbReference type="RefSeq" id="WP_341636531.1">
    <property type="nucleotide sequence ID" value="NZ_CP133006.1"/>
</dbReference>
<feature type="transmembrane region" description="Helical" evidence="11">
    <location>
        <begin position="64"/>
        <end position="88"/>
    </location>
</feature>
<keyword evidence="8 11" id="KW-0472">Membrane</keyword>
<evidence type="ECO:0000256" key="8">
    <source>
        <dbReference type="ARBA" id="ARBA00023136"/>
    </source>
</evidence>
<evidence type="ECO:0000256" key="6">
    <source>
        <dbReference type="ARBA" id="ARBA00022847"/>
    </source>
</evidence>
<evidence type="ECO:0000313" key="13">
    <source>
        <dbReference type="EMBL" id="WZG10247.1"/>
    </source>
</evidence>
<evidence type="ECO:0000259" key="12">
    <source>
        <dbReference type="PROSITE" id="PS50850"/>
    </source>
</evidence>
<dbReference type="PANTHER" id="PTHR43528:SF1">
    <property type="entry name" value="ALPHA-KETOGLUTARATE PERMEASE"/>
    <property type="match status" value="1"/>
</dbReference>
<feature type="transmembrane region" description="Helical" evidence="11">
    <location>
        <begin position="95"/>
        <end position="114"/>
    </location>
</feature>